<dbReference type="AlphaFoldDB" id="A0A0A9C6M6"/>
<evidence type="ECO:0000313" key="1">
    <source>
        <dbReference type="EMBL" id="JAD67152.1"/>
    </source>
</evidence>
<reference evidence="1" key="2">
    <citation type="journal article" date="2015" name="Data Brief">
        <title>Shoot transcriptome of the giant reed, Arundo donax.</title>
        <authorList>
            <person name="Barrero R.A."/>
            <person name="Guerrero F.D."/>
            <person name="Moolhuijzen P."/>
            <person name="Goolsby J.A."/>
            <person name="Tidwell J."/>
            <person name="Bellgard S.E."/>
            <person name="Bellgard M.I."/>
        </authorList>
    </citation>
    <scope>NUCLEOTIDE SEQUENCE</scope>
    <source>
        <tissue evidence="1">Shoot tissue taken approximately 20 cm above the soil surface</tissue>
    </source>
</reference>
<dbReference type="EMBL" id="GBRH01230743">
    <property type="protein sequence ID" value="JAD67152.1"/>
    <property type="molecule type" value="Transcribed_RNA"/>
</dbReference>
<accession>A0A0A9C6M6</accession>
<reference evidence="1" key="1">
    <citation type="submission" date="2014-09" db="EMBL/GenBank/DDBJ databases">
        <authorList>
            <person name="Magalhaes I.L.F."/>
            <person name="Oliveira U."/>
            <person name="Santos F.R."/>
            <person name="Vidigal T.H.D.A."/>
            <person name="Brescovit A.D."/>
            <person name="Santos A.J."/>
        </authorList>
    </citation>
    <scope>NUCLEOTIDE SEQUENCE</scope>
    <source>
        <tissue evidence="1">Shoot tissue taken approximately 20 cm above the soil surface</tissue>
    </source>
</reference>
<name>A0A0A9C6M6_ARUDO</name>
<organism evidence="1">
    <name type="scientific">Arundo donax</name>
    <name type="common">Giant reed</name>
    <name type="synonym">Donax arundinaceus</name>
    <dbReference type="NCBI Taxonomy" id="35708"/>
    <lineage>
        <taxon>Eukaryota</taxon>
        <taxon>Viridiplantae</taxon>
        <taxon>Streptophyta</taxon>
        <taxon>Embryophyta</taxon>
        <taxon>Tracheophyta</taxon>
        <taxon>Spermatophyta</taxon>
        <taxon>Magnoliopsida</taxon>
        <taxon>Liliopsida</taxon>
        <taxon>Poales</taxon>
        <taxon>Poaceae</taxon>
        <taxon>PACMAD clade</taxon>
        <taxon>Arundinoideae</taxon>
        <taxon>Arundineae</taxon>
        <taxon>Arundo</taxon>
    </lineage>
</organism>
<sequence>MMLVVKMAKDGGDRRWKIVKVERLRRMEQAVDLLVVLESALLPALALFPDNSSFITASAPTT</sequence>
<protein>
    <submittedName>
        <fullName evidence="1">Uncharacterized protein</fullName>
    </submittedName>
</protein>
<proteinExistence type="predicted"/>